<keyword evidence="1" id="KW-1133">Transmembrane helix</keyword>
<accession>A0A381P724</accession>
<gene>
    <name evidence="2" type="ORF">METZ01_LOCUS14923</name>
</gene>
<keyword evidence="1" id="KW-0472">Membrane</keyword>
<dbReference type="AlphaFoldDB" id="A0A381P724"/>
<name>A0A381P724_9ZZZZ</name>
<keyword evidence="1" id="KW-0812">Transmembrane</keyword>
<feature type="transmembrane region" description="Helical" evidence="1">
    <location>
        <begin position="7"/>
        <end position="34"/>
    </location>
</feature>
<reference evidence="2" key="1">
    <citation type="submission" date="2018-05" db="EMBL/GenBank/DDBJ databases">
        <authorList>
            <person name="Lanie J.A."/>
            <person name="Ng W.-L."/>
            <person name="Kazmierczak K.M."/>
            <person name="Andrzejewski T.M."/>
            <person name="Davidsen T.M."/>
            <person name="Wayne K.J."/>
            <person name="Tettelin H."/>
            <person name="Glass J.I."/>
            <person name="Rusch D."/>
            <person name="Podicherti R."/>
            <person name="Tsui H.-C.T."/>
            <person name="Winkler M.E."/>
        </authorList>
    </citation>
    <scope>NUCLEOTIDE SEQUENCE</scope>
</reference>
<evidence type="ECO:0000256" key="1">
    <source>
        <dbReference type="SAM" id="Phobius"/>
    </source>
</evidence>
<protein>
    <submittedName>
        <fullName evidence="2">Uncharacterized protein</fullName>
    </submittedName>
</protein>
<proteinExistence type="predicted"/>
<organism evidence="2">
    <name type="scientific">marine metagenome</name>
    <dbReference type="NCBI Taxonomy" id="408172"/>
    <lineage>
        <taxon>unclassified sequences</taxon>
        <taxon>metagenomes</taxon>
        <taxon>ecological metagenomes</taxon>
    </lineage>
</organism>
<evidence type="ECO:0000313" key="2">
    <source>
        <dbReference type="EMBL" id="SUZ62069.1"/>
    </source>
</evidence>
<dbReference type="EMBL" id="UINC01000844">
    <property type="protein sequence ID" value="SUZ62069.1"/>
    <property type="molecule type" value="Genomic_DNA"/>
</dbReference>
<sequence>MNKKFLILVYIVSGISLVLISITYTAVGMLTIFINPDHITNNFELIY</sequence>